<feature type="compositionally biased region" description="Low complexity" evidence="1">
    <location>
        <begin position="105"/>
        <end position="116"/>
    </location>
</feature>
<feature type="compositionally biased region" description="Gly residues" evidence="1">
    <location>
        <begin position="364"/>
        <end position="374"/>
    </location>
</feature>
<sequence length="374" mass="39313">EAAPGRAAPPAVPGARRQNFPVALPGRPGRGDHDAHGHRYPGPGRLRPVVRRSAGLRVDPRAVAPVLATPGRARGHGSSGGRRTPGVSEDRRIAALRGGRHPPHRLGSLRGAGASAGRRRTRRALGGLQRHGEGARRGGEPQDGGDLRPLPRVEDPALHPPRLHRGSGGGRDRTLRGNLGAAADRGRSNGPARGRSPAALAGRGRATRPRSRSCPSRKNRPARSRANAPALCAKRRGPEDLGKRKPATRGGRRGPGGANLDQPHVQRLAPHPAHGKGHRRRRDSRRRGRLRGGGHGGGAAPRAPAARLRAVLQGGQLPLAGRSRRRVRGGSRDLEGARGGDGGEVMGRERRGRRGRDLPLRFAGGPGGFPDGIL</sequence>
<feature type="compositionally biased region" description="Basic residues" evidence="1">
    <location>
        <begin position="273"/>
        <end position="292"/>
    </location>
</feature>
<dbReference type="EMBL" id="CADCUZ010000035">
    <property type="protein sequence ID" value="CAA9404321.1"/>
    <property type="molecule type" value="Genomic_DNA"/>
</dbReference>
<evidence type="ECO:0000313" key="2">
    <source>
        <dbReference type="EMBL" id="CAA9404321.1"/>
    </source>
</evidence>
<organism evidence="2">
    <name type="scientific">uncultured Rubrobacteraceae bacterium</name>
    <dbReference type="NCBI Taxonomy" id="349277"/>
    <lineage>
        <taxon>Bacteria</taxon>
        <taxon>Bacillati</taxon>
        <taxon>Actinomycetota</taxon>
        <taxon>Rubrobacteria</taxon>
        <taxon>Rubrobacterales</taxon>
        <taxon>Rubrobacteraceae</taxon>
        <taxon>environmental samples</taxon>
    </lineage>
</organism>
<feature type="compositionally biased region" description="Low complexity" evidence="1">
    <location>
        <begin position="300"/>
        <end position="310"/>
    </location>
</feature>
<evidence type="ECO:0000256" key="1">
    <source>
        <dbReference type="SAM" id="MobiDB-lite"/>
    </source>
</evidence>
<reference evidence="2" key="1">
    <citation type="submission" date="2020-02" db="EMBL/GenBank/DDBJ databases">
        <authorList>
            <person name="Meier V. D."/>
        </authorList>
    </citation>
    <scope>NUCLEOTIDE SEQUENCE</scope>
    <source>
        <strain evidence="2">AVDCRST_MAG55</strain>
    </source>
</reference>
<feature type="compositionally biased region" description="Basic and acidic residues" evidence="1">
    <location>
        <begin position="130"/>
        <end position="157"/>
    </location>
</feature>
<feature type="non-terminal residue" evidence="2">
    <location>
        <position position="1"/>
    </location>
</feature>
<feature type="region of interest" description="Disordered" evidence="1">
    <location>
        <begin position="67"/>
        <end position="374"/>
    </location>
</feature>
<feature type="region of interest" description="Disordered" evidence="1">
    <location>
        <begin position="1"/>
        <end position="47"/>
    </location>
</feature>
<feature type="non-terminal residue" evidence="2">
    <location>
        <position position="374"/>
    </location>
</feature>
<feature type="compositionally biased region" description="Basic residues" evidence="1">
    <location>
        <begin position="205"/>
        <end position="223"/>
    </location>
</feature>
<feature type="compositionally biased region" description="Low complexity" evidence="1">
    <location>
        <begin position="1"/>
        <end position="17"/>
    </location>
</feature>
<accession>A0A6J4P2V8</accession>
<proteinExistence type="predicted"/>
<protein>
    <submittedName>
        <fullName evidence="2">Uncharacterized protein</fullName>
    </submittedName>
</protein>
<name>A0A6J4P2V8_9ACTN</name>
<gene>
    <name evidence="2" type="ORF">AVDCRST_MAG55-881</name>
</gene>
<dbReference type="AlphaFoldDB" id="A0A6J4P2V8"/>